<protein>
    <submittedName>
        <fullName evidence="2">Uncharacterized protein</fullName>
    </submittedName>
</protein>
<comment type="caution">
    <text evidence="2">The sequence shown here is derived from an EMBL/GenBank/DDBJ whole genome shotgun (WGS) entry which is preliminary data.</text>
</comment>
<feature type="transmembrane region" description="Helical" evidence="1">
    <location>
        <begin position="20"/>
        <end position="39"/>
    </location>
</feature>
<dbReference type="AlphaFoldDB" id="A0A397SWD7"/>
<name>A0A397SWD7_9GLOM</name>
<organism evidence="2 3">
    <name type="scientific">Glomus cerebriforme</name>
    <dbReference type="NCBI Taxonomy" id="658196"/>
    <lineage>
        <taxon>Eukaryota</taxon>
        <taxon>Fungi</taxon>
        <taxon>Fungi incertae sedis</taxon>
        <taxon>Mucoromycota</taxon>
        <taxon>Glomeromycotina</taxon>
        <taxon>Glomeromycetes</taxon>
        <taxon>Glomerales</taxon>
        <taxon>Glomeraceae</taxon>
        <taxon>Glomus</taxon>
    </lineage>
</organism>
<sequence length="90" mass="10236">MKLENVLHPVLLVLGRRTFNLIYATICTFYFIALCAMPYRLILLVWGRRVSGLYITAACTFVLLWELYPMTAGPILVEVKSEPQPSICSL</sequence>
<keyword evidence="3" id="KW-1185">Reference proteome</keyword>
<dbReference type="EMBL" id="QKYT01000329">
    <property type="protein sequence ID" value="RIA87054.1"/>
    <property type="molecule type" value="Genomic_DNA"/>
</dbReference>
<proteinExistence type="predicted"/>
<evidence type="ECO:0000313" key="2">
    <source>
        <dbReference type="EMBL" id="RIA87054.1"/>
    </source>
</evidence>
<keyword evidence="1" id="KW-0472">Membrane</keyword>
<gene>
    <name evidence="2" type="ORF">C1645_305494</name>
</gene>
<evidence type="ECO:0000256" key="1">
    <source>
        <dbReference type="SAM" id="Phobius"/>
    </source>
</evidence>
<keyword evidence="1" id="KW-1133">Transmembrane helix</keyword>
<keyword evidence="1" id="KW-0812">Transmembrane</keyword>
<evidence type="ECO:0000313" key="3">
    <source>
        <dbReference type="Proteomes" id="UP000265703"/>
    </source>
</evidence>
<dbReference type="Proteomes" id="UP000265703">
    <property type="component" value="Unassembled WGS sequence"/>
</dbReference>
<feature type="transmembrane region" description="Helical" evidence="1">
    <location>
        <begin position="51"/>
        <end position="68"/>
    </location>
</feature>
<reference evidence="2 3" key="1">
    <citation type="submission" date="2018-06" db="EMBL/GenBank/DDBJ databases">
        <title>Comparative genomics reveals the genomic features of Rhizophagus irregularis, R. cerebriforme, R. diaphanum and Gigaspora rosea, and their symbiotic lifestyle signature.</title>
        <authorList>
            <person name="Morin E."/>
            <person name="San Clemente H."/>
            <person name="Chen E.C.H."/>
            <person name="De La Providencia I."/>
            <person name="Hainaut M."/>
            <person name="Kuo A."/>
            <person name="Kohler A."/>
            <person name="Murat C."/>
            <person name="Tang N."/>
            <person name="Roy S."/>
            <person name="Loubradou J."/>
            <person name="Henrissat B."/>
            <person name="Grigoriev I.V."/>
            <person name="Corradi N."/>
            <person name="Roux C."/>
            <person name="Martin F.M."/>
        </authorList>
    </citation>
    <scope>NUCLEOTIDE SEQUENCE [LARGE SCALE GENOMIC DNA]</scope>
    <source>
        <strain evidence="2 3">DAOM 227022</strain>
    </source>
</reference>
<accession>A0A397SWD7</accession>